<proteinExistence type="predicted"/>
<gene>
    <name evidence="1" type="ORF">ACFO6X_02865</name>
</gene>
<reference evidence="2" key="1">
    <citation type="journal article" date="2019" name="Int. J. Syst. Evol. Microbiol.">
        <title>The Global Catalogue of Microorganisms (GCM) 10K type strain sequencing project: providing services to taxonomists for standard genome sequencing and annotation.</title>
        <authorList>
            <consortium name="The Broad Institute Genomics Platform"/>
            <consortium name="The Broad Institute Genome Sequencing Center for Infectious Disease"/>
            <person name="Wu L."/>
            <person name="Ma J."/>
        </authorList>
    </citation>
    <scope>NUCLEOTIDE SEQUENCE [LARGE SCALE GENOMIC DNA]</scope>
    <source>
        <strain evidence="2">CCUG 49452</strain>
    </source>
</reference>
<accession>A0ABV9Q8W1</accession>
<name>A0ABV9Q8W1_9BURK</name>
<dbReference type="EMBL" id="JBHSHJ010000002">
    <property type="protein sequence ID" value="MFC4787936.1"/>
    <property type="molecule type" value="Genomic_DNA"/>
</dbReference>
<sequence length="330" mass="37790">MTKSPLARCTVRAMTESDWPAVQAGFMHSFVTHRPPQVWAWRYQWHQPHQAGWRGWISQAPDGTVAAFFGATVHRCWIQGQEQPLLIARDNYSHPLWRHHSGASRQGLFVSTEQAFHAAGAQEALLCMGIGLDRRARLSTLLNVCTPYHKGHWWRQSLPTPSPQEHGYAIQVLPTQFAEPTWNTLWAQYRQGLRISLVRDREFLAWRFDDRQGQPYWRFALWSITSAAPVGFVVLTPTEPGRAILVDLVLPQAPQAVRDAWLQITRWLRDRGISHLDTFIGQACPAHPWLPLLGFTPVAPPLPVQPVYRCYTPLDFDNDYPFTLADSDLY</sequence>
<protein>
    <recommendedName>
        <fullName evidence="3">N-acetyltransferase domain-containing protein</fullName>
    </recommendedName>
</protein>
<evidence type="ECO:0008006" key="3">
    <source>
        <dbReference type="Google" id="ProtNLM"/>
    </source>
</evidence>
<dbReference type="Proteomes" id="UP001596001">
    <property type="component" value="Unassembled WGS sequence"/>
</dbReference>
<dbReference type="RefSeq" id="WP_382429882.1">
    <property type="nucleotide sequence ID" value="NZ_JBHSHJ010000002.1"/>
</dbReference>
<evidence type="ECO:0000313" key="2">
    <source>
        <dbReference type="Proteomes" id="UP001596001"/>
    </source>
</evidence>
<evidence type="ECO:0000313" key="1">
    <source>
        <dbReference type="EMBL" id="MFC4787936.1"/>
    </source>
</evidence>
<keyword evidence="2" id="KW-1185">Reference proteome</keyword>
<organism evidence="1 2">
    <name type="scientific">Giesbergeria sinuosa</name>
    <dbReference type="NCBI Taxonomy" id="80883"/>
    <lineage>
        <taxon>Bacteria</taxon>
        <taxon>Pseudomonadati</taxon>
        <taxon>Pseudomonadota</taxon>
        <taxon>Betaproteobacteria</taxon>
        <taxon>Burkholderiales</taxon>
        <taxon>Comamonadaceae</taxon>
        <taxon>Giesbergeria</taxon>
    </lineage>
</organism>
<comment type="caution">
    <text evidence="1">The sequence shown here is derived from an EMBL/GenBank/DDBJ whole genome shotgun (WGS) entry which is preliminary data.</text>
</comment>